<reference evidence="3" key="1">
    <citation type="journal article" date="2019" name="Int. J. Syst. Evol. Microbiol.">
        <title>The Global Catalogue of Microorganisms (GCM) 10K type strain sequencing project: providing services to taxonomists for standard genome sequencing and annotation.</title>
        <authorList>
            <consortium name="The Broad Institute Genomics Platform"/>
            <consortium name="The Broad Institute Genome Sequencing Center for Infectious Disease"/>
            <person name="Wu L."/>
            <person name="Ma J."/>
        </authorList>
    </citation>
    <scope>NUCLEOTIDE SEQUENCE [LARGE SCALE GENOMIC DNA]</scope>
    <source>
        <strain evidence="3">JCM 4594</strain>
    </source>
</reference>
<comment type="caution">
    <text evidence="2">The sequence shown here is derived from an EMBL/GenBank/DDBJ whole genome shotgun (WGS) entry which is preliminary data.</text>
</comment>
<dbReference type="EMBL" id="BMUU01000012">
    <property type="protein sequence ID" value="GGY57091.1"/>
    <property type="molecule type" value="Genomic_DNA"/>
</dbReference>
<name>A0ABQ3AJU1_9ACTN</name>
<dbReference type="GeneID" id="96293865"/>
<dbReference type="RefSeq" id="WP_190028702.1">
    <property type="nucleotide sequence ID" value="NZ_BMUU01000012.1"/>
</dbReference>
<dbReference type="Proteomes" id="UP000600946">
    <property type="component" value="Unassembled WGS sequence"/>
</dbReference>
<gene>
    <name evidence="2" type="ORF">GCM10010326_59600</name>
</gene>
<evidence type="ECO:0000313" key="3">
    <source>
        <dbReference type="Proteomes" id="UP000600946"/>
    </source>
</evidence>
<evidence type="ECO:0000259" key="1">
    <source>
        <dbReference type="Pfam" id="PF07702"/>
    </source>
</evidence>
<sequence length="90" mass="9517">MPCWGSVEAALAEVRPALADTQETVAARLPTRSEAATLRISTTLAVLAITRVSTDITGRVAEAAHLVLPGDRANALFTTHRTTPGRPAQR</sequence>
<accession>A0ABQ3AJU1</accession>
<dbReference type="Pfam" id="PF07702">
    <property type="entry name" value="UTRA"/>
    <property type="match status" value="1"/>
</dbReference>
<proteinExistence type="predicted"/>
<dbReference type="Gene3D" id="3.40.1410.10">
    <property type="entry name" value="Chorismate lyase-like"/>
    <property type="match status" value="1"/>
</dbReference>
<dbReference type="SUPFAM" id="SSF64288">
    <property type="entry name" value="Chorismate lyase-like"/>
    <property type="match status" value="1"/>
</dbReference>
<keyword evidence="3" id="KW-1185">Reference proteome</keyword>
<feature type="domain" description="UbiC transcription regulator-associated" evidence="1">
    <location>
        <begin position="10"/>
        <end position="73"/>
    </location>
</feature>
<protein>
    <recommendedName>
        <fullName evidence="1">UbiC transcription regulator-associated domain-containing protein</fullName>
    </recommendedName>
</protein>
<evidence type="ECO:0000313" key="2">
    <source>
        <dbReference type="EMBL" id="GGY57091.1"/>
    </source>
</evidence>
<organism evidence="2 3">
    <name type="scientific">Streptomyces xanthochromogenes</name>
    <dbReference type="NCBI Taxonomy" id="67384"/>
    <lineage>
        <taxon>Bacteria</taxon>
        <taxon>Bacillati</taxon>
        <taxon>Actinomycetota</taxon>
        <taxon>Actinomycetes</taxon>
        <taxon>Kitasatosporales</taxon>
        <taxon>Streptomycetaceae</taxon>
        <taxon>Streptomyces</taxon>
    </lineage>
</organism>
<dbReference type="InterPro" id="IPR011663">
    <property type="entry name" value="UTRA"/>
</dbReference>
<dbReference type="InterPro" id="IPR028978">
    <property type="entry name" value="Chorismate_lyase_/UTRA_dom_sf"/>
</dbReference>